<dbReference type="HOGENOM" id="CLU_2122791_0_0_1"/>
<evidence type="ECO:0000256" key="3">
    <source>
        <dbReference type="ARBA" id="ARBA00022517"/>
    </source>
</evidence>
<evidence type="ECO:0000313" key="7">
    <source>
        <dbReference type="Proteomes" id="UP000011185"/>
    </source>
</evidence>
<sequence>MQYDLHYLQAYTPKYEQPSQAHINALLTRISQLPVKKHENTKLAILPAPVLVLPHKKCEVPKQKSKWQLFAERKGIRKRRCREVYDEKNDTFLPRYGRFSVSKMKKRMPKEEEE</sequence>
<dbReference type="EMBL" id="JH994097">
    <property type="protein sequence ID" value="ELQ73920.1"/>
    <property type="molecule type" value="Genomic_DNA"/>
</dbReference>
<dbReference type="GO" id="GO:0042254">
    <property type="term" value="P:ribosome biogenesis"/>
    <property type="evidence" value="ECO:0007669"/>
    <property type="project" value="UniProtKB-KW"/>
</dbReference>
<accession>L7JRK3</accession>
<gene>
    <name evidence="6" type="ORF">THOM_3160</name>
</gene>
<proteinExistence type="inferred from homology"/>
<dbReference type="Proteomes" id="UP000011185">
    <property type="component" value="Unassembled WGS sequence"/>
</dbReference>
<name>L7JRK3_TRAHO</name>
<comment type="similarity">
    <text evidence="2 5">Belongs to the RRS1 family.</text>
</comment>
<dbReference type="AlphaFoldDB" id="L7JRK3"/>
<comment type="subcellular location">
    <subcellularLocation>
        <location evidence="1 5">Nucleus</location>
    </subcellularLocation>
</comment>
<dbReference type="VEuPathDB" id="MicrosporidiaDB:THOM_3160"/>
<comment type="function">
    <text evidence="5">Involved in ribosomal large subunit assembly.</text>
</comment>
<dbReference type="InParanoid" id="L7JRK3"/>
<keyword evidence="3 5" id="KW-0690">Ribosome biogenesis</keyword>
<reference evidence="6 7" key="1">
    <citation type="journal article" date="2012" name="PLoS Pathog.">
        <title>The genome of the obligate intracellular parasite Trachipleistophora hominis: new insights into microsporidian genome dynamics and reductive evolution.</title>
        <authorList>
            <person name="Heinz E."/>
            <person name="Williams T.A."/>
            <person name="Nakjang S."/>
            <person name="Noel C.J."/>
            <person name="Swan D.C."/>
            <person name="Goldberg A.V."/>
            <person name="Harris S.R."/>
            <person name="Weinmaier T."/>
            <person name="Markert S."/>
            <person name="Becher D."/>
            <person name="Bernhardt J."/>
            <person name="Dagan T."/>
            <person name="Hacker C."/>
            <person name="Lucocq J.M."/>
            <person name="Schweder T."/>
            <person name="Rattei T."/>
            <person name="Hall N."/>
            <person name="Hirt R.P."/>
            <person name="Embley T.M."/>
        </authorList>
    </citation>
    <scope>NUCLEOTIDE SEQUENCE [LARGE SCALE GENOMIC DNA]</scope>
</reference>
<evidence type="ECO:0000313" key="6">
    <source>
        <dbReference type="EMBL" id="ELQ73920.1"/>
    </source>
</evidence>
<evidence type="ECO:0000256" key="4">
    <source>
        <dbReference type="ARBA" id="ARBA00023242"/>
    </source>
</evidence>
<dbReference type="OrthoDB" id="28455at2759"/>
<dbReference type="GO" id="GO:0005634">
    <property type="term" value="C:nucleus"/>
    <property type="evidence" value="ECO:0007669"/>
    <property type="project" value="UniProtKB-SubCell"/>
</dbReference>
<protein>
    <recommendedName>
        <fullName evidence="5">Ribosome biogenesis regulatory protein</fullName>
    </recommendedName>
</protein>
<evidence type="ECO:0000256" key="5">
    <source>
        <dbReference type="RuleBase" id="RU364132"/>
    </source>
</evidence>
<organism evidence="6 7">
    <name type="scientific">Trachipleistophora hominis</name>
    <name type="common">Microsporidian parasite</name>
    <dbReference type="NCBI Taxonomy" id="72359"/>
    <lineage>
        <taxon>Eukaryota</taxon>
        <taxon>Fungi</taxon>
        <taxon>Fungi incertae sedis</taxon>
        <taxon>Microsporidia</taxon>
        <taxon>Pleistophoridae</taxon>
        <taxon>Trachipleistophora</taxon>
    </lineage>
</organism>
<evidence type="ECO:0000256" key="2">
    <source>
        <dbReference type="ARBA" id="ARBA00010077"/>
    </source>
</evidence>
<dbReference type="Pfam" id="PF04939">
    <property type="entry name" value="RRS1"/>
    <property type="match status" value="1"/>
</dbReference>
<evidence type="ECO:0000256" key="1">
    <source>
        <dbReference type="ARBA" id="ARBA00004123"/>
    </source>
</evidence>
<dbReference type="OMA" id="KQKSKWQ"/>
<dbReference type="InterPro" id="IPR007023">
    <property type="entry name" value="Ribosom_reg"/>
</dbReference>
<keyword evidence="7" id="KW-1185">Reference proteome</keyword>
<keyword evidence="4 5" id="KW-0539">Nucleus</keyword>